<organism evidence="1 2">
    <name type="scientific">Smittium simulii</name>
    <dbReference type="NCBI Taxonomy" id="133385"/>
    <lineage>
        <taxon>Eukaryota</taxon>
        <taxon>Fungi</taxon>
        <taxon>Fungi incertae sedis</taxon>
        <taxon>Zoopagomycota</taxon>
        <taxon>Kickxellomycotina</taxon>
        <taxon>Harpellomycetes</taxon>
        <taxon>Harpellales</taxon>
        <taxon>Legeriomycetaceae</taxon>
        <taxon>Smittium</taxon>
    </lineage>
</organism>
<gene>
    <name evidence="1" type="ORF">BB561_004468</name>
</gene>
<protein>
    <submittedName>
        <fullName evidence="1">Uncharacterized protein</fullName>
    </submittedName>
</protein>
<sequence length="116" mass="13099">MVTWPSGLRRRTQVAVSDLVNNNSKQFWSFIKNKCDKGTYQTLEGPTLDINGNIITPPDVKLNVWAKHFGDLADDTTGNSRNNTKWGSIFPNKTMSYYECSDIITWKKVAIALKAT</sequence>
<dbReference type="OrthoDB" id="5543323at2759"/>
<accession>A0A2T9YG58</accession>
<name>A0A2T9YG58_9FUNG</name>
<keyword evidence="2" id="KW-1185">Reference proteome</keyword>
<evidence type="ECO:0000313" key="1">
    <source>
        <dbReference type="EMBL" id="PVU91305.1"/>
    </source>
</evidence>
<dbReference type="EMBL" id="MBFR01000209">
    <property type="protein sequence ID" value="PVU91305.1"/>
    <property type="molecule type" value="Genomic_DNA"/>
</dbReference>
<dbReference type="AlphaFoldDB" id="A0A2T9YG58"/>
<comment type="caution">
    <text evidence="1">The sequence shown here is derived from an EMBL/GenBank/DDBJ whole genome shotgun (WGS) entry which is preliminary data.</text>
</comment>
<reference evidence="1 2" key="1">
    <citation type="journal article" date="2018" name="MBio">
        <title>Comparative Genomics Reveals the Core Gene Toolbox for the Fungus-Insect Symbiosis.</title>
        <authorList>
            <person name="Wang Y."/>
            <person name="Stata M."/>
            <person name="Wang W."/>
            <person name="Stajich J.E."/>
            <person name="White M.M."/>
            <person name="Moncalvo J.M."/>
        </authorList>
    </citation>
    <scope>NUCLEOTIDE SEQUENCE [LARGE SCALE GENOMIC DNA]</scope>
    <source>
        <strain evidence="1 2">SWE-8-4</strain>
    </source>
</reference>
<dbReference type="Proteomes" id="UP000245383">
    <property type="component" value="Unassembled WGS sequence"/>
</dbReference>
<evidence type="ECO:0000313" key="2">
    <source>
        <dbReference type="Proteomes" id="UP000245383"/>
    </source>
</evidence>
<proteinExistence type="predicted"/>